<protein>
    <submittedName>
        <fullName evidence="6">Carbohydrate kinase, FGGY family protein</fullName>
    </submittedName>
</protein>
<keyword evidence="2" id="KW-0808">Transferase</keyword>
<dbReference type="PANTHER" id="PTHR43095">
    <property type="entry name" value="SUGAR KINASE"/>
    <property type="match status" value="1"/>
</dbReference>
<keyword evidence="3 6" id="KW-0418">Kinase</keyword>
<dbReference type="PIRSF" id="PIRSF000538">
    <property type="entry name" value="GlpK"/>
    <property type="match status" value="1"/>
</dbReference>
<dbReference type="Pfam" id="PF02782">
    <property type="entry name" value="FGGY_C"/>
    <property type="match status" value="1"/>
</dbReference>
<dbReference type="InterPro" id="IPR043129">
    <property type="entry name" value="ATPase_NBD"/>
</dbReference>
<keyword evidence="7" id="KW-1185">Reference proteome</keyword>
<proteinExistence type="inferred from homology"/>
<dbReference type="Pfam" id="PF00370">
    <property type="entry name" value="FGGY_N"/>
    <property type="match status" value="1"/>
</dbReference>
<dbReference type="Gene3D" id="3.30.420.40">
    <property type="match status" value="2"/>
</dbReference>
<evidence type="ECO:0000256" key="3">
    <source>
        <dbReference type="ARBA" id="ARBA00022777"/>
    </source>
</evidence>
<evidence type="ECO:0000259" key="4">
    <source>
        <dbReference type="Pfam" id="PF00370"/>
    </source>
</evidence>
<dbReference type="STRING" id="762983.HMPREF9444_02186"/>
<feature type="domain" description="Carbohydrate kinase FGGY N-terminal" evidence="4">
    <location>
        <begin position="3"/>
        <end position="248"/>
    </location>
</feature>
<evidence type="ECO:0000259" key="5">
    <source>
        <dbReference type="Pfam" id="PF02782"/>
    </source>
</evidence>
<evidence type="ECO:0000256" key="2">
    <source>
        <dbReference type="ARBA" id="ARBA00022679"/>
    </source>
</evidence>
<evidence type="ECO:0000313" key="7">
    <source>
        <dbReference type="Proteomes" id="UP000018458"/>
    </source>
</evidence>
<dbReference type="RefSeq" id="WP_009144321.1">
    <property type="nucleotide sequence ID" value="NZ_GL831075.1"/>
</dbReference>
<dbReference type="GO" id="GO:0005975">
    <property type="term" value="P:carbohydrate metabolic process"/>
    <property type="evidence" value="ECO:0007669"/>
    <property type="project" value="InterPro"/>
</dbReference>
<dbReference type="SUPFAM" id="SSF53067">
    <property type="entry name" value="Actin-like ATPase domain"/>
    <property type="match status" value="2"/>
</dbReference>
<evidence type="ECO:0000313" key="6">
    <source>
        <dbReference type="EMBL" id="EFY06094.1"/>
    </source>
</evidence>
<sequence length="489" mass="53404">MSYFLGVDLGGTVIKAGIYNLAGEEIAVCEHTANLLSEAEGFAERNMDEMWKAVCIVTGGAVKKAGIDKADIKGVSFSSHGKGLYAIDKAGNPVRNGIISSDTRSVDIVLKWLADGTADKAYPYGMQQIWTGHPVSLLSWLKQNERTNYDKIAAILMVHDYVRFRMTGEIGAEITNISGSNMYNIQTGQYDPKLMSLFGVEECENKTAPIVGSSEECGKITAKAAEELGLAAGTPVFGGFFDVVSAAIASGVVDDTAISAAAGTWSIATAVSKSIPKKAHHYVWGRYCIPGLFFVHEGSPTSASNLSWWRDNVISHLSLDECNKYVDEIQKAFKKTSLFFLPYLFGSNYQIGMNANLYGLQAHHTIKDVVYAIYEGIVFSHTLNQDKILQITPNATTIRMNGGPTNSEPWMKIYASTANMPIEISTVKQTGCKAAAICAAVGAGYYSDYYDAIKQTLQPMKIIEPDLKLNAYLRERYAEFLEINEKLAK</sequence>
<evidence type="ECO:0000256" key="1">
    <source>
        <dbReference type="ARBA" id="ARBA00009156"/>
    </source>
</evidence>
<name>E8LN33_SUCHY</name>
<gene>
    <name evidence="6" type="ORF">HMPREF9444_02186</name>
</gene>
<dbReference type="HOGENOM" id="CLU_009281_3_1_6"/>
<feature type="domain" description="Carbohydrate kinase FGGY C-terminal" evidence="5">
    <location>
        <begin position="260"/>
        <end position="442"/>
    </location>
</feature>
<dbReference type="InterPro" id="IPR018484">
    <property type="entry name" value="FGGY_N"/>
</dbReference>
<comment type="similarity">
    <text evidence="1">Belongs to the FGGY kinase family.</text>
</comment>
<dbReference type="GO" id="GO:0016301">
    <property type="term" value="F:kinase activity"/>
    <property type="evidence" value="ECO:0007669"/>
    <property type="project" value="UniProtKB-KW"/>
</dbReference>
<reference evidence="6 7" key="1">
    <citation type="submission" date="2011-01" db="EMBL/GenBank/DDBJ databases">
        <authorList>
            <person name="Weinstock G."/>
            <person name="Sodergren E."/>
            <person name="Clifton S."/>
            <person name="Fulton L."/>
            <person name="Fulton B."/>
            <person name="Courtney L."/>
            <person name="Fronick C."/>
            <person name="Harrison M."/>
            <person name="Strong C."/>
            <person name="Farmer C."/>
            <person name="Delahaunty K."/>
            <person name="Markovic C."/>
            <person name="Hall O."/>
            <person name="Minx P."/>
            <person name="Tomlinson C."/>
            <person name="Mitreva M."/>
            <person name="Hou S."/>
            <person name="Chen J."/>
            <person name="Wollam A."/>
            <person name="Pepin K.H."/>
            <person name="Johnson M."/>
            <person name="Bhonagiri V."/>
            <person name="Zhang X."/>
            <person name="Suruliraj S."/>
            <person name="Warren W."/>
            <person name="Chinwalla A."/>
            <person name="Mardis E.R."/>
            <person name="Wilson R.K."/>
        </authorList>
    </citation>
    <scope>NUCLEOTIDE SEQUENCE [LARGE SCALE GENOMIC DNA]</scope>
    <source>
        <strain evidence="7">DSM 22608 / JCM 16073 / KCTC 15190 / YIT 12066</strain>
    </source>
</reference>
<accession>E8LN33</accession>
<dbReference type="OrthoDB" id="9805576at2"/>
<dbReference type="CDD" id="cd07802">
    <property type="entry name" value="ASKHA_NBD_FGGY_EcLyxK-like"/>
    <property type="match status" value="1"/>
</dbReference>
<comment type="caution">
    <text evidence="6">The sequence shown here is derived from an EMBL/GenBank/DDBJ whole genome shotgun (WGS) entry which is preliminary data.</text>
</comment>
<organism evidence="6 7">
    <name type="scientific">Succinatimonas hippei (strain DSM 22608 / JCM 16073 / KCTC 15190 / YIT 12066)</name>
    <dbReference type="NCBI Taxonomy" id="762983"/>
    <lineage>
        <taxon>Bacteria</taxon>
        <taxon>Pseudomonadati</taxon>
        <taxon>Pseudomonadota</taxon>
        <taxon>Gammaproteobacteria</taxon>
        <taxon>Aeromonadales</taxon>
        <taxon>Succinivibrionaceae</taxon>
        <taxon>Succinatimonas</taxon>
    </lineage>
</organism>
<dbReference type="InterPro" id="IPR000577">
    <property type="entry name" value="Carb_kinase_FGGY"/>
</dbReference>
<dbReference type="Proteomes" id="UP000018458">
    <property type="component" value="Unassembled WGS sequence"/>
</dbReference>
<dbReference type="PANTHER" id="PTHR43095:SF3">
    <property type="entry name" value="L-XYLULOSE_3-KETO-L-GULONATE KINASE"/>
    <property type="match status" value="1"/>
</dbReference>
<dbReference type="eggNOG" id="COG1070">
    <property type="taxonomic scope" value="Bacteria"/>
</dbReference>
<dbReference type="AlphaFoldDB" id="E8LN33"/>
<dbReference type="InterPro" id="IPR050406">
    <property type="entry name" value="FGGY_Carb_Kinase"/>
</dbReference>
<dbReference type="InterPro" id="IPR018485">
    <property type="entry name" value="FGGY_C"/>
</dbReference>
<dbReference type="EMBL" id="AEVO01000156">
    <property type="protein sequence ID" value="EFY06094.1"/>
    <property type="molecule type" value="Genomic_DNA"/>
</dbReference>